<dbReference type="GO" id="GO:0005525">
    <property type="term" value="F:GTP binding"/>
    <property type="evidence" value="ECO:0007669"/>
    <property type="project" value="InterPro"/>
</dbReference>
<dbReference type="InterPro" id="IPR017975">
    <property type="entry name" value="Tubulin_CS"/>
</dbReference>
<keyword evidence="11 15" id="KW-0863">Zinc-finger</keyword>
<dbReference type="InterPro" id="IPR001841">
    <property type="entry name" value="Znf_RING"/>
</dbReference>
<dbReference type="Pfam" id="PF22999">
    <property type="entry name" value="LTN1_E3_ligase_6th"/>
    <property type="match status" value="1"/>
</dbReference>
<dbReference type="InterPro" id="IPR011016">
    <property type="entry name" value="Znf_RING-CH"/>
</dbReference>
<feature type="region of interest" description="Disordered" evidence="17">
    <location>
        <begin position="254"/>
        <end position="300"/>
    </location>
</feature>
<dbReference type="PANTHER" id="PTHR12389">
    <property type="entry name" value="ZINC FINGER PROTEIN 294"/>
    <property type="match status" value="1"/>
</dbReference>
<dbReference type="InterPro" id="IPR054477">
    <property type="entry name" value="LTN1_E3_ligase_6th"/>
</dbReference>
<dbReference type="SUPFAM" id="SSF57850">
    <property type="entry name" value="RING/U-box"/>
    <property type="match status" value="1"/>
</dbReference>
<dbReference type="InterPro" id="IPR039795">
    <property type="entry name" value="LTN1/Rkr1"/>
</dbReference>
<feature type="compositionally biased region" description="Polar residues" evidence="17">
    <location>
        <begin position="263"/>
        <end position="273"/>
    </location>
</feature>
<feature type="compositionally biased region" description="Basic and acidic residues" evidence="17">
    <location>
        <begin position="278"/>
        <end position="289"/>
    </location>
</feature>
<feature type="domain" description="RING-type" evidence="18">
    <location>
        <begin position="1729"/>
        <end position="1776"/>
    </location>
</feature>
<comment type="pathway">
    <text evidence="3 16">Protein modification; protein ubiquitination.</text>
</comment>
<comment type="subunit">
    <text evidence="16">Component of the ribosome quality control complex (RQC).</text>
</comment>
<dbReference type="GO" id="GO:0008270">
    <property type="term" value="F:zinc ion binding"/>
    <property type="evidence" value="ECO:0007669"/>
    <property type="project" value="UniProtKB-KW"/>
</dbReference>
<comment type="subcellular location">
    <subcellularLocation>
        <location evidence="2">Cytoplasm</location>
        <location evidence="2">Cytosol</location>
    </subcellularLocation>
</comment>
<comment type="catalytic activity">
    <reaction evidence="1 16">
        <text>S-ubiquitinyl-[E2 ubiquitin-conjugating enzyme]-L-cysteine + [acceptor protein]-L-lysine = [E2 ubiquitin-conjugating enzyme]-L-cysteine + N(6)-ubiquitinyl-[acceptor protein]-L-lysine.</text>
        <dbReference type="EC" id="2.3.2.27"/>
    </reaction>
</comment>
<dbReference type="PROSITE" id="PS50089">
    <property type="entry name" value="ZF_RING_2"/>
    <property type="match status" value="1"/>
</dbReference>
<evidence type="ECO:0000256" key="7">
    <source>
        <dbReference type="ARBA" id="ARBA00022490"/>
    </source>
</evidence>
<dbReference type="EMBL" id="BPQB01000004">
    <property type="protein sequence ID" value="GJE86513.1"/>
    <property type="molecule type" value="Genomic_DNA"/>
</dbReference>
<evidence type="ECO:0000256" key="11">
    <source>
        <dbReference type="ARBA" id="ARBA00022771"/>
    </source>
</evidence>
<dbReference type="FunFam" id="3.30.40.10:FF:000038">
    <property type="entry name" value="E3 ubiquitin-protein ligase listerin"/>
    <property type="match status" value="1"/>
</dbReference>
<dbReference type="GO" id="GO:0072344">
    <property type="term" value="P:rescue of stalled ribosome"/>
    <property type="evidence" value="ECO:0007669"/>
    <property type="project" value="UniProtKB-UniRule"/>
</dbReference>
<feature type="compositionally biased region" description="Polar residues" evidence="17">
    <location>
        <begin position="1"/>
        <end position="11"/>
    </location>
</feature>
<accession>A0A9P3G1G9</accession>
<dbReference type="EC" id="2.3.2.27" evidence="5 16"/>
<dbReference type="PANTHER" id="PTHR12389:SF0">
    <property type="entry name" value="E3 UBIQUITIN-PROTEIN LIGASE LISTERIN"/>
    <property type="match status" value="1"/>
</dbReference>
<dbReference type="GO" id="GO:0007017">
    <property type="term" value="P:microtubule-based process"/>
    <property type="evidence" value="ECO:0007669"/>
    <property type="project" value="InterPro"/>
</dbReference>
<proteinExistence type="inferred from homology"/>
<dbReference type="InterPro" id="IPR013083">
    <property type="entry name" value="Znf_RING/FYVE/PHD"/>
</dbReference>
<evidence type="ECO:0000256" key="14">
    <source>
        <dbReference type="ARBA" id="ARBA00055150"/>
    </source>
</evidence>
<keyword evidence="13 16" id="KW-0862">Zinc</keyword>
<keyword evidence="9 16" id="KW-0479">Metal-binding</keyword>
<dbReference type="InterPro" id="IPR016024">
    <property type="entry name" value="ARM-type_fold"/>
</dbReference>
<evidence type="ECO:0000256" key="3">
    <source>
        <dbReference type="ARBA" id="ARBA00004906"/>
    </source>
</evidence>
<dbReference type="GO" id="GO:0005829">
    <property type="term" value="C:cytosol"/>
    <property type="evidence" value="ECO:0007669"/>
    <property type="project" value="UniProtKB-SubCell"/>
</dbReference>
<keyword evidence="10" id="KW-0677">Repeat</keyword>
<evidence type="ECO:0000256" key="5">
    <source>
        <dbReference type="ARBA" id="ARBA00012483"/>
    </source>
</evidence>
<evidence type="ECO:0000259" key="18">
    <source>
        <dbReference type="PROSITE" id="PS50089"/>
    </source>
</evidence>
<evidence type="ECO:0000313" key="19">
    <source>
        <dbReference type="EMBL" id="GJE86513.1"/>
    </source>
</evidence>
<feature type="compositionally biased region" description="Acidic residues" evidence="17">
    <location>
        <begin position="440"/>
        <end position="457"/>
    </location>
</feature>
<dbReference type="GO" id="GO:0005874">
    <property type="term" value="C:microtubule"/>
    <property type="evidence" value="ECO:0007669"/>
    <property type="project" value="InterPro"/>
</dbReference>
<dbReference type="Pfam" id="PF13639">
    <property type="entry name" value="zf-RING_2"/>
    <property type="match status" value="1"/>
</dbReference>
<evidence type="ECO:0000256" key="15">
    <source>
        <dbReference type="PROSITE-ProRule" id="PRU00175"/>
    </source>
</evidence>
<dbReference type="PROSITE" id="PS00227">
    <property type="entry name" value="TUBULIN"/>
    <property type="match status" value="1"/>
</dbReference>
<dbReference type="OrthoDB" id="6108at2759"/>
<evidence type="ECO:0000256" key="16">
    <source>
        <dbReference type="RuleBase" id="RU367090"/>
    </source>
</evidence>
<evidence type="ECO:0000256" key="17">
    <source>
        <dbReference type="SAM" id="MobiDB-lite"/>
    </source>
</evidence>
<sequence>MAKGKSSASSGTRKKHARKAAVASGALDEPQVPKEKKQKGKEKGSKRSKEPRKKVYIPPVKPVPVQPDPLDTLGIAQRIPAELLVVLRKLAKKDSVTKRRALEDFHADWVEKSKHDEDVLSILEVVLPVWLHHLPGLFLHPSRRVRQLAVNLHVALLGAPSLGREIAFLLSEGTSSDHADFILGSWLLAAYDVDRQVSVAARGAWQSHVSLRSSGQASGSTSALTLDSAAFSPLWDFVQRVLLDPSGVYLQINPPQPAMPLSAPQSRKGSGKSTPVPRRAEEAPTRTKADDEEESEADRKARMRMGGFGVLEWMLGAQLQLSQDEKAAEEFIGPLENIALWTALYSGQHPPFIHDDEFEAFGWNQPGVRRACWAAVQALLRTYKGRLHGLEQSLSVAILRSAWIEPDAAVRNSMWQPLLTFLKEYPTAWETEARGLHDADDGEDESEDEDEEDEDEDAPKPRSAKAPTSEQKITHSQAYDDFRQFLELGCMGSPVQAYPAVIIVLSTIPPSIFATVPTPVSTLFESFWAAVDGQALSGLDRMAASAAFLSSLLECVVFMVRRLHGEQASALLSESQEDGKQAASELVREQIRRVWEEISSERLKLDEQLAAESLSKTLAALSEIDEGLFRTAWAVLSDVIKVQLITAQQGVPPLVPAALKVFRASAAAESALAQANDQLVNDVTGSTIRRFEEILDQDESVVVDEARLKSLVTILDTFGDDIFADEGLASAIDTTCTKHALRLLTLSPDILLVYLAHRGSSQQCSELWQSILLAVSQRQEESASALRPLLAAAEQGALPDTLRPAGDELDAVVGQLLVSGLSGGTGSGQDLDLLKRVLQHPRYFIRDDCLRGLVSSICSTFAQHAETSLRTQDPAAASLPSLLSILDIITQSDILPLAKDDVTAILPDLFLFSTLVPTLYPSSTLDPQYRLAGDILSRNLTGLASDLRQCVLAVVQQRLQNLLLDLSVPLKPSQLLRLVSDSTFSLGGDLASGIFPGQEELNKMLNDLPTYPLHVSVAVLDPLVLPGDWDEESAESSSEFDRFGYSVYARVVHSLLLHYLDDRDSAKASIWALRHFQALALYAKDAIHVPSATSPVFGTNLGKVALEDIVSKAERLTAYLSNHSIDDGWFSRTVPRLTSGTIDTSDLTEVLLGRLVGPSSDNARESRILYSLLRHLLPDVTKTEADLLIGLARTIEKKAPRASLAIVYAVTQYAPEPPRLDRLRNELAANMLGVHAAKANTEGLWLLRRLAATAPDPESDVVYLPTNRAVNLMKPLQQWITSDEDLDEEVDYQMTTIFMHLAPILQTVPGAHWDLMFDVIENNLENSSLGEPATLPLLHRTLRLVIAIEDLASTNKALRATWLERRAPILTLIRDLVVQKIDNAIDTPLSLCRELALSVIQDLPESLVERGAIAKMSHLLLDASEAVPKMSYKILQASAAKYTEHLVLEASVESEDTISFDLPLELVQLLQSSLPDEELDQTAREQKIFGHMLAWMLIFDLFHNASLKVKVEYINHLRREGLITDYFLPLVFSSLGLYEGMARAFKLDIWAVDEYYLDLTSSETPLRLPLLAAHLYYRALRVVPGLVRSWLADCRDRQLNGTVTTYTSTHFSPAIIRAELEQAKDPAIAAELLSDENLKIRVANSVNEVAASYTVDEYQLELRLRLPADWPLHTVEVTDTARVGVTEDRWRSWVLGVQQILTFRGGSIVDGLAFFKKNVTSHFEGQSECAICYSMISAMDGTLPKKPCKTCKNKFHSGCLYKWFNSSHSSSCPLCRSEIIQ</sequence>
<evidence type="ECO:0000256" key="8">
    <source>
        <dbReference type="ARBA" id="ARBA00022679"/>
    </source>
</evidence>
<feature type="region of interest" description="Disordered" evidence="17">
    <location>
        <begin position="1"/>
        <end position="61"/>
    </location>
</feature>
<dbReference type="Proteomes" id="UP000703269">
    <property type="component" value="Unassembled WGS sequence"/>
</dbReference>
<dbReference type="SMART" id="SM00744">
    <property type="entry name" value="RINGv"/>
    <property type="match status" value="1"/>
</dbReference>
<organism evidence="19 20">
    <name type="scientific">Phanerochaete sordida</name>
    <dbReference type="NCBI Taxonomy" id="48140"/>
    <lineage>
        <taxon>Eukaryota</taxon>
        <taxon>Fungi</taxon>
        <taxon>Dikarya</taxon>
        <taxon>Basidiomycota</taxon>
        <taxon>Agaricomycotina</taxon>
        <taxon>Agaricomycetes</taxon>
        <taxon>Polyporales</taxon>
        <taxon>Phanerochaetaceae</taxon>
        <taxon>Phanerochaete</taxon>
    </lineage>
</organism>
<dbReference type="Gene3D" id="3.30.40.10">
    <property type="entry name" value="Zinc/RING finger domain, C3HC4 (zinc finger)"/>
    <property type="match status" value="1"/>
</dbReference>
<evidence type="ECO:0000256" key="6">
    <source>
        <dbReference type="ARBA" id="ARBA00017157"/>
    </source>
</evidence>
<evidence type="ECO:0000256" key="10">
    <source>
        <dbReference type="ARBA" id="ARBA00022737"/>
    </source>
</evidence>
<feature type="region of interest" description="Disordered" evidence="17">
    <location>
        <begin position="436"/>
        <end position="473"/>
    </location>
</feature>
<reference evidence="19 20" key="1">
    <citation type="submission" date="2021-08" db="EMBL/GenBank/DDBJ databases">
        <title>Draft Genome Sequence of Phanerochaete sordida strain YK-624.</title>
        <authorList>
            <person name="Mori T."/>
            <person name="Dohra H."/>
            <person name="Suzuki T."/>
            <person name="Kawagishi H."/>
            <person name="Hirai H."/>
        </authorList>
    </citation>
    <scope>NUCLEOTIDE SEQUENCE [LARGE SCALE GENOMIC DNA]</scope>
    <source>
        <strain evidence="19 20">YK-624</strain>
    </source>
</reference>
<dbReference type="GO" id="GO:1990116">
    <property type="term" value="P:ribosome-associated ubiquitin-dependent protein catabolic process"/>
    <property type="evidence" value="ECO:0007669"/>
    <property type="project" value="UniProtKB-UniRule"/>
</dbReference>
<evidence type="ECO:0000256" key="9">
    <source>
        <dbReference type="ARBA" id="ARBA00022723"/>
    </source>
</evidence>
<dbReference type="GO" id="GO:0061630">
    <property type="term" value="F:ubiquitin protein ligase activity"/>
    <property type="evidence" value="ECO:0007669"/>
    <property type="project" value="UniProtKB-UniRule"/>
</dbReference>
<comment type="similarity">
    <text evidence="4 16">Belongs to the LTN1 family.</text>
</comment>
<dbReference type="SMART" id="SM01197">
    <property type="entry name" value="FANCL_C"/>
    <property type="match status" value="1"/>
</dbReference>
<protein>
    <recommendedName>
        <fullName evidence="6 16">E3 ubiquitin-protein ligase listerin</fullName>
        <ecNumber evidence="5 16">2.3.2.27</ecNumber>
    </recommendedName>
    <alternativeName>
        <fullName evidence="16">RING-type E3 ubiquitin transferase listerin</fullName>
    </alternativeName>
</protein>
<comment type="caution">
    <text evidence="19">The sequence shown here is derived from an EMBL/GenBank/DDBJ whole genome shotgun (WGS) entry which is preliminary data.</text>
</comment>
<evidence type="ECO:0000313" key="20">
    <source>
        <dbReference type="Proteomes" id="UP000703269"/>
    </source>
</evidence>
<comment type="function">
    <text evidence="16">E3 ubiquitin-protein ligase. Component of the ribosome quality control complex (RQC), a ribosome-associated complex that mediates ubiquitination and extraction of incompletely synthesized nascent chains for proteasomal degradation.</text>
</comment>
<dbReference type="InterPro" id="IPR039804">
    <property type="entry name" value="RING-CH-C4HC3_LTN1"/>
</dbReference>
<dbReference type="InterPro" id="IPR054478">
    <property type="entry name" value="LTN1_UBC"/>
</dbReference>
<dbReference type="GO" id="GO:1990112">
    <property type="term" value="C:RQC complex"/>
    <property type="evidence" value="ECO:0007669"/>
    <property type="project" value="UniProtKB-UniRule"/>
</dbReference>
<evidence type="ECO:0000256" key="12">
    <source>
        <dbReference type="ARBA" id="ARBA00022786"/>
    </source>
</evidence>
<dbReference type="CDD" id="cd16491">
    <property type="entry name" value="RING-CH-C4HC3_LTN1"/>
    <property type="match status" value="1"/>
</dbReference>
<dbReference type="SUPFAM" id="SSF48371">
    <property type="entry name" value="ARM repeat"/>
    <property type="match status" value="1"/>
</dbReference>
<evidence type="ECO:0000256" key="1">
    <source>
        <dbReference type="ARBA" id="ARBA00000900"/>
    </source>
</evidence>
<dbReference type="Pfam" id="PF22958">
    <property type="entry name" value="Ltn1_1st"/>
    <property type="match status" value="1"/>
</dbReference>
<dbReference type="Pfam" id="PF23009">
    <property type="entry name" value="UBC_like"/>
    <property type="match status" value="1"/>
</dbReference>
<feature type="compositionally biased region" description="Basic and acidic residues" evidence="17">
    <location>
        <begin position="31"/>
        <end position="48"/>
    </location>
</feature>
<dbReference type="GO" id="GO:0043023">
    <property type="term" value="F:ribosomal large subunit binding"/>
    <property type="evidence" value="ECO:0007669"/>
    <property type="project" value="TreeGrafter"/>
</dbReference>
<comment type="function">
    <text evidence="14">E3 ubiquitin-protein ligase component of the ribosome quality control complex (RQC), a ribosome-associated complex that mediates ubiquitination and extraction of incompletely synthesized nascent chains for proteasomal degradation. Mediates ubiquitination of proteins derived from mRNAs lacking stop codons (non-stop proteins) and other translation arrest products induced by poly-lysine sequences and tandem rare codons. Ubiquitination leads to CDC48 recruitment for extraction and degradation of the incomplete translation product. May indirectly play a role in chromatin function and transcription.</text>
</comment>
<gene>
    <name evidence="19" type="ORF">PsYK624_025930</name>
</gene>
<dbReference type="InterPro" id="IPR054476">
    <property type="entry name" value="Ltn1_N"/>
</dbReference>
<name>A0A9P3G1G9_9APHY</name>
<keyword evidence="20" id="KW-1185">Reference proteome</keyword>
<keyword evidence="7" id="KW-0963">Cytoplasm</keyword>
<evidence type="ECO:0000256" key="2">
    <source>
        <dbReference type="ARBA" id="ARBA00004514"/>
    </source>
</evidence>
<keyword evidence="12 16" id="KW-0833">Ubl conjugation pathway</keyword>
<keyword evidence="8 16" id="KW-0808">Transferase</keyword>
<evidence type="ECO:0000256" key="4">
    <source>
        <dbReference type="ARBA" id="ARBA00007997"/>
    </source>
</evidence>
<evidence type="ECO:0000256" key="13">
    <source>
        <dbReference type="ARBA" id="ARBA00022833"/>
    </source>
</evidence>